<feature type="region of interest" description="Disordered" evidence="3">
    <location>
        <begin position="1"/>
        <end position="25"/>
    </location>
</feature>
<reference evidence="5 6" key="2">
    <citation type="submission" date="2008-10" db="EMBL/GenBank/DDBJ databases">
        <title>Draft genome sequence of Clostridium hiranonis (DSM 13275).</title>
        <authorList>
            <person name="Sudarsanam P."/>
            <person name="Ley R."/>
            <person name="Guruge J."/>
            <person name="Turnbaugh P.J."/>
            <person name="Mahowald M."/>
            <person name="Liep D."/>
            <person name="Gordon J."/>
        </authorList>
    </citation>
    <scope>NUCLEOTIDE SEQUENCE [LARGE SCALE GENOMIC DNA]</scope>
    <source>
        <strain evidence="5 6">DSM 13275</strain>
    </source>
</reference>
<evidence type="ECO:0000256" key="2">
    <source>
        <dbReference type="SAM" id="Coils"/>
    </source>
</evidence>
<evidence type="ECO:0000313" key="5">
    <source>
        <dbReference type="EMBL" id="EEA86075.1"/>
    </source>
</evidence>
<evidence type="ECO:0000256" key="3">
    <source>
        <dbReference type="SAM" id="MobiDB-lite"/>
    </source>
</evidence>
<dbReference type="InterPro" id="IPR019734">
    <property type="entry name" value="TPR_rpt"/>
</dbReference>
<proteinExistence type="predicted"/>
<feature type="transmembrane region" description="Helical" evidence="4">
    <location>
        <begin position="38"/>
        <end position="57"/>
    </location>
</feature>
<dbReference type="HOGENOM" id="CLU_590319_0_0_9"/>
<keyword evidence="4" id="KW-0472">Membrane</keyword>
<sequence length="475" mass="56225">MKIDGWVNDSGEKEPDYKKRKKQKKKRNLPSFENLSKFNIIKLVVAILLVFAIWNHFRYHSEINHMMDYIESRQYAIAIDYYSSLEKEFSEGKMDRFNAKLSKKINKFLENTGDDFFKGSISKEKFTGFVNMVNSLDKITVKSEKLLEQCKKAADMYSDGSIDYETAKSFVDTISALQGMEVGTEEYRQEIEFIYDSRMLYEQGYEYQKKFQYSKAIENYEKVLEKDKKYYKKAEENKKECIEKMYDYYIQEAALAAKDGNYQVATEYMEYVKKYYPDDEKVEKILKHYQKKLAEYTLGSDDIKNIYCKAADIEPEGITVSPLPQMVNGEKYYYAEILKDGKRINEVLINAENKKMYLYKDGERSYENIDHARFFRLNTNGEIEFAISKKDATENLKNELEKKKRVYKKLEEIESDKAERYSKSDKKISEMLNKKENTYFFFIGNKGFLRGKDLYCVDMYSGAVYSFENNKLVLI</sequence>
<accession>B6FWG8</accession>
<dbReference type="RefSeq" id="WP_006439136.1">
    <property type="nucleotide sequence ID" value="NZ_DS995355.1"/>
</dbReference>
<dbReference type="PROSITE" id="PS50005">
    <property type="entry name" value="TPR"/>
    <property type="match status" value="1"/>
</dbReference>
<dbReference type="Gene3D" id="1.25.40.10">
    <property type="entry name" value="Tetratricopeptide repeat domain"/>
    <property type="match status" value="1"/>
</dbReference>
<dbReference type="InterPro" id="IPR011990">
    <property type="entry name" value="TPR-like_helical_dom_sf"/>
</dbReference>
<feature type="coiled-coil region" evidence="2">
    <location>
        <begin position="217"/>
        <end position="244"/>
    </location>
</feature>
<dbReference type="AlphaFoldDB" id="B6FWG8"/>
<dbReference type="SUPFAM" id="SSF48452">
    <property type="entry name" value="TPR-like"/>
    <property type="match status" value="1"/>
</dbReference>
<keyword evidence="6" id="KW-1185">Reference proteome</keyword>
<dbReference type="Proteomes" id="UP000003178">
    <property type="component" value="Unassembled WGS sequence"/>
</dbReference>
<dbReference type="eggNOG" id="ENOG5033A6T">
    <property type="taxonomic scope" value="Bacteria"/>
</dbReference>
<keyword evidence="1" id="KW-0802">TPR repeat</keyword>
<evidence type="ECO:0000256" key="1">
    <source>
        <dbReference type="PROSITE-ProRule" id="PRU00339"/>
    </source>
</evidence>
<reference evidence="5 6" key="1">
    <citation type="submission" date="2008-09" db="EMBL/GenBank/DDBJ databases">
        <authorList>
            <person name="Fulton L."/>
            <person name="Clifton S."/>
            <person name="Fulton B."/>
            <person name="Xu J."/>
            <person name="Minx P."/>
            <person name="Pepin K.H."/>
            <person name="Johnson M."/>
            <person name="Thiruvilangam P."/>
            <person name="Bhonagiri V."/>
            <person name="Nash W.E."/>
            <person name="Mardis E.R."/>
            <person name="Wilson R.K."/>
        </authorList>
    </citation>
    <scope>NUCLEOTIDE SEQUENCE [LARGE SCALE GENOMIC DNA]</scope>
    <source>
        <strain evidence="5 6">DSM 13275</strain>
    </source>
</reference>
<dbReference type="OrthoDB" id="1744198at2"/>
<gene>
    <name evidence="5" type="ORF">CLOHIR_00217</name>
</gene>
<keyword evidence="2" id="KW-0175">Coiled coil</keyword>
<keyword evidence="4" id="KW-1133">Transmembrane helix</keyword>
<keyword evidence="4" id="KW-0812">Transmembrane</keyword>
<feature type="repeat" description="TPR" evidence="1">
    <location>
        <begin position="197"/>
        <end position="230"/>
    </location>
</feature>
<protein>
    <submittedName>
        <fullName evidence="5">Tetratricopeptide repeat protein</fullName>
    </submittedName>
</protein>
<organism evidence="5 6">
    <name type="scientific">Peptacetobacter hiranonis (strain DSM 13275 / JCM 10541 / KCTC 15199 / TO-931)</name>
    <name type="common">Clostridium hiranonis</name>
    <dbReference type="NCBI Taxonomy" id="500633"/>
    <lineage>
        <taxon>Bacteria</taxon>
        <taxon>Bacillati</taxon>
        <taxon>Bacillota</taxon>
        <taxon>Clostridia</taxon>
        <taxon>Peptostreptococcales</taxon>
        <taxon>Peptostreptococcaceae</taxon>
        <taxon>Peptacetobacter</taxon>
    </lineage>
</organism>
<dbReference type="EMBL" id="ABWP01000010">
    <property type="protein sequence ID" value="EEA86075.1"/>
    <property type="molecule type" value="Genomic_DNA"/>
</dbReference>
<evidence type="ECO:0000256" key="4">
    <source>
        <dbReference type="SAM" id="Phobius"/>
    </source>
</evidence>
<feature type="coiled-coil region" evidence="2">
    <location>
        <begin position="383"/>
        <end position="416"/>
    </location>
</feature>
<dbReference type="SMART" id="SM00028">
    <property type="entry name" value="TPR"/>
    <property type="match status" value="1"/>
</dbReference>
<dbReference type="STRING" id="500633.CLOHIR_00217"/>
<evidence type="ECO:0000313" key="6">
    <source>
        <dbReference type="Proteomes" id="UP000003178"/>
    </source>
</evidence>
<comment type="caution">
    <text evidence="5">The sequence shown here is derived from an EMBL/GenBank/DDBJ whole genome shotgun (WGS) entry which is preliminary data.</text>
</comment>
<name>B6FWG8_PEPHT</name>